<evidence type="ECO:0000256" key="1">
    <source>
        <dbReference type="SAM" id="MobiDB-lite"/>
    </source>
</evidence>
<feature type="compositionally biased region" description="Basic and acidic residues" evidence="1">
    <location>
        <begin position="151"/>
        <end position="162"/>
    </location>
</feature>
<dbReference type="AlphaFoldDB" id="A0AAQ3NM71"/>
<feature type="compositionally biased region" description="Low complexity" evidence="1">
    <location>
        <begin position="117"/>
        <end position="126"/>
    </location>
</feature>
<reference evidence="2 3" key="1">
    <citation type="journal article" date="2023" name="Life. Sci Alliance">
        <title>Evolutionary insights into 3D genome organization and epigenetic landscape of Vigna mungo.</title>
        <authorList>
            <person name="Junaid A."/>
            <person name="Singh B."/>
            <person name="Bhatia S."/>
        </authorList>
    </citation>
    <scope>NUCLEOTIDE SEQUENCE [LARGE SCALE GENOMIC DNA]</scope>
    <source>
        <strain evidence="2">Urdbean</strain>
    </source>
</reference>
<dbReference type="EMBL" id="CP144696">
    <property type="protein sequence ID" value="WVZ11017.1"/>
    <property type="molecule type" value="Genomic_DNA"/>
</dbReference>
<evidence type="ECO:0000313" key="2">
    <source>
        <dbReference type="EMBL" id="WVZ11017.1"/>
    </source>
</evidence>
<organism evidence="2 3">
    <name type="scientific">Vigna mungo</name>
    <name type="common">Black gram</name>
    <name type="synonym">Phaseolus mungo</name>
    <dbReference type="NCBI Taxonomy" id="3915"/>
    <lineage>
        <taxon>Eukaryota</taxon>
        <taxon>Viridiplantae</taxon>
        <taxon>Streptophyta</taxon>
        <taxon>Embryophyta</taxon>
        <taxon>Tracheophyta</taxon>
        <taxon>Spermatophyta</taxon>
        <taxon>Magnoliopsida</taxon>
        <taxon>eudicotyledons</taxon>
        <taxon>Gunneridae</taxon>
        <taxon>Pentapetalae</taxon>
        <taxon>rosids</taxon>
        <taxon>fabids</taxon>
        <taxon>Fabales</taxon>
        <taxon>Fabaceae</taxon>
        <taxon>Papilionoideae</taxon>
        <taxon>50 kb inversion clade</taxon>
        <taxon>NPAAA clade</taxon>
        <taxon>indigoferoid/millettioid clade</taxon>
        <taxon>Phaseoleae</taxon>
        <taxon>Vigna</taxon>
    </lineage>
</organism>
<keyword evidence="3" id="KW-1185">Reference proteome</keyword>
<proteinExistence type="predicted"/>
<sequence length="162" mass="17468">MHGVTNCFSQMLLPATHFNFRSFSSSSSSLHIFPLQFPKPKLKFLIRCSDTRSPNPPRLCHSANSREAPQPWHRRPVLIFSSRSSLCRRRDLRTASAAPAEAARGAHDRPELGEAGGADADACGAEPVECGDKAADDGGVEDEAEAAGGEGGDHGRDRERDS</sequence>
<dbReference type="Proteomes" id="UP001374535">
    <property type="component" value="Chromosome 5"/>
</dbReference>
<evidence type="ECO:0000313" key="3">
    <source>
        <dbReference type="Proteomes" id="UP001374535"/>
    </source>
</evidence>
<gene>
    <name evidence="2" type="ORF">V8G54_015547</name>
</gene>
<accession>A0AAQ3NM71</accession>
<name>A0AAQ3NM71_VIGMU</name>
<protein>
    <submittedName>
        <fullName evidence="2">Uncharacterized protein</fullName>
    </submittedName>
</protein>
<feature type="region of interest" description="Disordered" evidence="1">
    <location>
        <begin position="91"/>
        <end position="162"/>
    </location>
</feature>